<evidence type="ECO:0000256" key="4">
    <source>
        <dbReference type="SAM" id="MobiDB-lite"/>
    </source>
</evidence>
<dbReference type="SMART" id="SM00248">
    <property type="entry name" value="ANK"/>
    <property type="match status" value="2"/>
</dbReference>
<accession>A0A7S1LAD9</accession>
<dbReference type="AlphaFoldDB" id="A0A7S1LAD9"/>
<dbReference type="EMBL" id="HBGE01010824">
    <property type="protein sequence ID" value="CAD9098826.1"/>
    <property type="molecule type" value="Transcribed_RNA"/>
</dbReference>
<dbReference type="InterPro" id="IPR002110">
    <property type="entry name" value="Ankyrin_rpt"/>
</dbReference>
<proteinExistence type="predicted"/>
<organism evidence="5">
    <name type="scientific">Alexandrium catenella</name>
    <name type="common">Red tide dinoflagellate</name>
    <name type="synonym">Gonyaulax catenella</name>
    <dbReference type="NCBI Taxonomy" id="2925"/>
    <lineage>
        <taxon>Eukaryota</taxon>
        <taxon>Sar</taxon>
        <taxon>Alveolata</taxon>
        <taxon>Dinophyceae</taxon>
        <taxon>Gonyaulacales</taxon>
        <taxon>Pyrocystaceae</taxon>
        <taxon>Alexandrium</taxon>
    </lineage>
</organism>
<dbReference type="SUPFAM" id="SSF48403">
    <property type="entry name" value="Ankyrin repeat"/>
    <property type="match status" value="1"/>
</dbReference>
<reference evidence="5" key="1">
    <citation type="submission" date="2021-01" db="EMBL/GenBank/DDBJ databases">
        <authorList>
            <person name="Corre E."/>
            <person name="Pelletier E."/>
            <person name="Niang G."/>
            <person name="Scheremetjew M."/>
            <person name="Finn R."/>
            <person name="Kale V."/>
            <person name="Holt S."/>
            <person name="Cochrane G."/>
            <person name="Meng A."/>
            <person name="Brown T."/>
            <person name="Cohen L."/>
        </authorList>
    </citation>
    <scope>NUCLEOTIDE SEQUENCE</scope>
    <source>
        <strain evidence="5">OF101</strain>
    </source>
</reference>
<feature type="repeat" description="ANK" evidence="3">
    <location>
        <begin position="179"/>
        <end position="211"/>
    </location>
</feature>
<keyword evidence="2 3" id="KW-0040">ANK repeat</keyword>
<protein>
    <submittedName>
        <fullName evidence="5">Uncharacterized protein</fullName>
    </submittedName>
</protein>
<evidence type="ECO:0000256" key="3">
    <source>
        <dbReference type="PROSITE-ProRule" id="PRU00023"/>
    </source>
</evidence>
<evidence type="ECO:0000313" key="5">
    <source>
        <dbReference type="EMBL" id="CAD9098826.1"/>
    </source>
</evidence>
<dbReference type="Pfam" id="PF12796">
    <property type="entry name" value="Ank_2"/>
    <property type="match status" value="1"/>
</dbReference>
<feature type="region of interest" description="Disordered" evidence="4">
    <location>
        <begin position="14"/>
        <end position="63"/>
    </location>
</feature>
<evidence type="ECO:0000256" key="2">
    <source>
        <dbReference type="ARBA" id="ARBA00023043"/>
    </source>
</evidence>
<dbReference type="PROSITE" id="PS50297">
    <property type="entry name" value="ANK_REP_REGION"/>
    <property type="match status" value="1"/>
</dbReference>
<sequence length="233" mass="24930">METLPPEILAMMANNGQNPPTFRMNKVDSCSSEDEAPQGEASLEGAGVGGGGGAGGDGVDWNQIQPMPVRHGLPTQTLLHEMAIVDRIDKMSKQLDKGIGINTPDCMGDTPLFWAVSAEAVDYLVNEGADIEWRNALCNTSAFYKFACQGKHKPMKALAKHLKKAGILHEFVNDPATYTARTPLHAAAANGFVETVKELLAMGADKTLVDAQGKTALDLARVRESDDVIALLE</sequence>
<dbReference type="PANTHER" id="PTHR24171">
    <property type="entry name" value="ANKYRIN REPEAT DOMAIN-CONTAINING PROTEIN 39-RELATED"/>
    <property type="match status" value="1"/>
</dbReference>
<feature type="compositionally biased region" description="Gly residues" evidence="4">
    <location>
        <begin position="46"/>
        <end position="58"/>
    </location>
</feature>
<dbReference type="InterPro" id="IPR036770">
    <property type="entry name" value="Ankyrin_rpt-contain_sf"/>
</dbReference>
<name>A0A7S1LAD9_ALECA</name>
<gene>
    <name evidence="5" type="ORF">ACAT0790_LOCUS6333</name>
</gene>
<dbReference type="PROSITE" id="PS50088">
    <property type="entry name" value="ANK_REPEAT"/>
    <property type="match status" value="1"/>
</dbReference>
<keyword evidence="1" id="KW-0677">Repeat</keyword>
<dbReference type="Gene3D" id="1.25.40.20">
    <property type="entry name" value="Ankyrin repeat-containing domain"/>
    <property type="match status" value="2"/>
</dbReference>
<evidence type="ECO:0000256" key="1">
    <source>
        <dbReference type="ARBA" id="ARBA00022737"/>
    </source>
</evidence>